<comment type="caution">
    <text evidence="2">The sequence shown here is derived from an EMBL/GenBank/DDBJ whole genome shotgun (WGS) entry which is preliminary data.</text>
</comment>
<protein>
    <submittedName>
        <fullName evidence="2">ISXO2-like transposase domain-containing protein</fullName>
    </submittedName>
</protein>
<keyword evidence="3" id="KW-1185">Reference proteome</keyword>
<dbReference type="Pfam" id="PF12762">
    <property type="entry name" value="DDE_Tnp_IS1595"/>
    <property type="match status" value="1"/>
</dbReference>
<dbReference type="InterPro" id="IPR036770">
    <property type="entry name" value="Ankyrin_rpt-contain_sf"/>
</dbReference>
<proteinExistence type="predicted"/>
<dbReference type="Proteomes" id="UP001201812">
    <property type="component" value="Unassembled WGS sequence"/>
</dbReference>
<sequence>MLGLRSLRSLRPRRDNQYWVGFVKISAAFGGLDTGLAAFSVLDREGKCALVHAAEADSLPLLSLLLEVDWKGENKDEIHSIQIKSAFEAAVRLGRVQICRYLLDCTDAVIDTSSDVRCLRERTIGSCAVFYCPGRARPSYRGATLSPSQNWNGKSAFICAVESGSWDLAVNVLNNILVDLNTHQSEEENPTPLMVAARNGYVGLVDLLINRDRKKETLLPIIDEMIAPGTKIISDGWASYRDLGANPNFEHAWVNHSENFVSPDDPSVHTQNVERMWRPFKDDNRERFGTHRHMVDSYIAEGLWRMGLKKNDDPFDAILKNIAEYWPAGKATRSMTWTEKV</sequence>
<dbReference type="AlphaFoldDB" id="A0AAD4QYQ1"/>
<gene>
    <name evidence="2" type="ORF">DdX_17769</name>
</gene>
<dbReference type="SUPFAM" id="SSF48403">
    <property type="entry name" value="Ankyrin repeat"/>
    <property type="match status" value="1"/>
</dbReference>
<reference evidence="2" key="1">
    <citation type="submission" date="2022-01" db="EMBL/GenBank/DDBJ databases">
        <title>Genome Sequence Resource for Two Populations of Ditylenchus destructor, the Migratory Endoparasitic Phytonematode.</title>
        <authorList>
            <person name="Zhang H."/>
            <person name="Lin R."/>
            <person name="Xie B."/>
        </authorList>
    </citation>
    <scope>NUCLEOTIDE SEQUENCE</scope>
    <source>
        <strain evidence="2">BazhouSP</strain>
    </source>
</reference>
<dbReference type="SMART" id="SM01126">
    <property type="entry name" value="DDE_Tnp_IS1595"/>
    <property type="match status" value="1"/>
</dbReference>
<feature type="domain" description="ISXO2-like transposase" evidence="1">
    <location>
        <begin position="176"/>
        <end position="307"/>
    </location>
</feature>
<organism evidence="2 3">
    <name type="scientific">Ditylenchus destructor</name>
    <dbReference type="NCBI Taxonomy" id="166010"/>
    <lineage>
        <taxon>Eukaryota</taxon>
        <taxon>Metazoa</taxon>
        <taxon>Ecdysozoa</taxon>
        <taxon>Nematoda</taxon>
        <taxon>Chromadorea</taxon>
        <taxon>Rhabditida</taxon>
        <taxon>Tylenchina</taxon>
        <taxon>Tylenchomorpha</taxon>
        <taxon>Sphaerularioidea</taxon>
        <taxon>Anguinidae</taxon>
        <taxon>Anguininae</taxon>
        <taxon>Ditylenchus</taxon>
    </lineage>
</organism>
<evidence type="ECO:0000259" key="1">
    <source>
        <dbReference type="SMART" id="SM01126"/>
    </source>
</evidence>
<name>A0AAD4QYQ1_9BILA</name>
<dbReference type="Gene3D" id="1.25.40.20">
    <property type="entry name" value="Ankyrin repeat-containing domain"/>
    <property type="match status" value="1"/>
</dbReference>
<accession>A0AAD4QYQ1</accession>
<evidence type="ECO:0000313" key="3">
    <source>
        <dbReference type="Proteomes" id="UP001201812"/>
    </source>
</evidence>
<dbReference type="PANTHER" id="PTHR47163:SF2">
    <property type="entry name" value="SI:DKEY-17M8.2"/>
    <property type="match status" value="1"/>
</dbReference>
<evidence type="ECO:0000313" key="2">
    <source>
        <dbReference type="EMBL" id="KAI1698692.1"/>
    </source>
</evidence>
<dbReference type="EMBL" id="JAKKPZ010000208">
    <property type="protein sequence ID" value="KAI1698692.1"/>
    <property type="molecule type" value="Genomic_DNA"/>
</dbReference>
<dbReference type="InterPro" id="IPR053164">
    <property type="entry name" value="IS1016-like_transposase"/>
</dbReference>
<dbReference type="InterPro" id="IPR002110">
    <property type="entry name" value="Ankyrin_rpt"/>
</dbReference>
<dbReference type="InterPro" id="IPR024445">
    <property type="entry name" value="Tnp_ISXO2-like"/>
</dbReference>
<dbReference type="SMART" id="SM00248">
    <property type="entry name" value="ANK"/>
    <property type="match status" value="3"/>
</dbReference>
<dbReference type="PANTHER" id="PTHR47163">
    <property type="entry name" value="DDE_TNP_IS1595 DOMAIN-CONTAINING PROTEIN"/>
    <property type="match status" value="1"/>
</dbReference>